<dbReference type="InterPro" id="IPR036291">
    <property type="entry name" value="NAD(P)-bd_dom_sf"/>
</dbReference>
<dbReference type="Proteomes" id="UP000199622">
    <property type="component" value="Unassembled WGS sequence"/>
</dbReference>
<evidence type="ECO:0000313" key="3">
    <source>
        <dbReference type="Proteomes" id="UP000199622"/>
    </source>
</evidence>
<accession>A0A1H4XDX4</accession>
<dbReference type="PANTHER" id="PTHR47129:SF1">
    <property type="entry name" value="NMRA-LIKE DOMAIN-CONTAINING PROTEIN"/>
    <property type="match status" value="1"/>
</dbReference>
<evidence type="ECO:0000259" key="1">
    <source>
        <dbReference type="Pfam" id="PF05368"/>
    </source>
</evidence>
<dbReference type="Pfam" id="PF05368">
    <property type="entry name" value="NmrA"/>
    <property type="match status" value="1"/>
</dbReference>
<dbReference type="InterPro" id="IPR052718">
    <property type="entry name" value="NmrA-type_oxidoreductase"/>
</dbReference>
<reference evidence="3" key="1">
    <citation type="submission" date="2016-10" db="EMBL/GenBank/DDBJ databases">
        <authorList>
            <person name="Varghese N."/>
            <person name="Submissions S."/>
        </authorList>
    </citation>
    <scope>NUCLEOTIDE SEQUENCE [LARGE SCALE GENOMIC DNA]</scope>
    <source>
        <strain evidence="3">DSM 44544</strain>
    </source>
</reference>
<dbReference type="PANTHER" id="PTHR47129">
    <property type="entry name" value="QUINONE OXIDOREDUCTASE 2"/>
    <property type="match status" value="1"/>
</dbReference>
<protein>
    <submittedName>
        <fullName evidence="2">Uncharacterized conserved protein YbjT, contains NAD(P)-binding and DUF2867 domains</fullName>
    </submittedName>
</protein>
<dbReference type="EMBL" id="FNSO01000004">
    <property type="protein sequence ID" value="SED03972.1"/>
    <property type="molecule type" value="Genomic_DNA"/>
</dbReference>
<keyword evidence="3" id="KW-1185">Reference proteome</keyword>
<evidence type="ECO:0000313" key="2">
    <source>
        <dbReference type="EMBL" id="SED03972.1"/>
    </source>
</evidence>
<dbReference type="InterPro" id="IPR008030">
    <property type="entry name" value="NmrA-like"/>
</dbReference>
<dbReference type="Gene3D" id="3.40.50.720">
    <property type="entry name" value="NAD(P)-binding Rossmann-like Domain"/>
    <property type="match status" value="1"/>
</dbReference>
<feature type="domain" description="NmrA-like" evidence="1">
    <location>
        <begin position="14"/>
        <end position="287"/>
    </location>
</feature>
<dbReference type="STRING" id="208445.SAMN04489727_6128"/>
<gene>
    <name evidence="2" type="ORF">SAMN04489727_6128</name>
</gene>
<organism evidence="2 3">
    <name type="scientific">Amycolatopsis tolypomycina</name>
    <dbReference type="NCBI Taxonomy" id="208445"/>
    <lineage>
        <taxon>Bacteria</taxon>
        <taxon>Bacillati</taxon>
        <taxon>Actinomycetota</taxon>
        <taxon>Actinomycetes</taxon>
        <taxon>Pseudonocardiales</taxon>
        <taxon>Pseudonocardiaceae</taxon>
        <taxon>Amycolatopsis</taxon>
    </lineage>
</organism>
<dbReference type="AlphaFoldDB" id="A0A1H4XDX4"/>
<name>A0A1H4XDX4_9PSEU</name>
<dbReference type="Gene3D" id="3.90.25.10">
    <property type="entry name" value="UDP-galactose 4-epimerase, domain 1"/>
    <property type="match status" value="1"/>
</dbReference>
<dbReference type="SUPFAM" id="SSF51735">
    <property type="entry name" value="NAD(P)-binding Rossmann-fold domains"/>
    <property type="match status" value="1"/>
</dbReference>
<sequence>MVSINVNTMKGWTMIIITGGTGKLGSAIVDRLLDRVPAAEVGVSVRDPARAVGLAARGVRVRRGDFADPASLATAFEGAAQVLVVSTDETGPEAVIHHVAAIEAARSAGAKRVLYTSHQAAAAGSLFAPMADHAATERRLEGAPFTALRNGFYAATVPLLLGGALETGELAAPADGPVSWTAHADLAEAAAILLASDGRFEGPTPPLTAPVALDLEEVAALLTDLTGRPIRRVVMSDDAWAAGLTDHGVPAARAELLLGMFRAARRGEFAAVGPDLETLLGRPATSLRTVLAEALTH</sequence>
<proteinExistence type="predicted"/>